<evidence type="ECO:0000313" key="3">
    <source>
        <dbReference type="Proteomes" id="UP000799428"/>
    </source>
</evidence>
<evidence type="ECO:0008006" key="4">
    <source>
        <dbReference type="Google" id="ProtNLM"/>
    </source>
</evidence>
<dbReference type="EMBL" id="MU005772">
    <property type="protein sequence ID" value="KAF2708154.1"/>
    <property type="molecule type" value="Genomic_DNA"/>
</dbReference>
<keyword evidence="3" id="KW-1185">Reference proteome</keyword>
<proteinExistence type="predicted"/>
<feature type="region of interest" description="Disordered" evidence="1">
    <location>
        <begin position="1"/>
        <end position="22"/>
    </location>
</feature>
<gene>
    <name evidence="2" type="ORF">K504DRAFT_456199</name>
</gene>
<evidence type="ECO:0000313" key="2">
    <source>
        <dbReference type="EMBL" id="KAF2708154.1"/>
    </source>
</evidence>
<dbReference type="AlphaFoldDB" id="A0A6G1K5K5"/>
<accession>A0A6G1K5K5</accession>
<sequence>MFYPESRSSKSKATDNRRSLPRRSWEAYTASEVEQIKKDYPHSRYHKLREERMKCTPQIGTPFPFMRLPAELRLKVYKLLLLLDSPIELWPHAKQNTMYCANVGRSKAIRRFVALRHTLRLLRVSQQINSEAAQVFYGSNNFRFSGINGWMVLSAFLHTIGSRHYQFLQHLTIHVPFPGEDHLAYPTSTNRTWQEHACIQRRNQHKNFHARLRRTFRIPDLWSYDWSIADCVSKLSTSDLRTLRLVLPPTYYIDHSSSLDWYWERLQFLKDKVDTLRNEEGIKPLRVGFVFLKLKDGGQEVLDAARVWHPWHWRYTGQVKRMIGEIGERKWIETIEYGVHDNDGAYDLLDKKACLEITGPKALDKEEFDEEDWGSGYKGQRV</sequence>
<dbReference type="InterPro" id="IPR038883">
    <property type="entry name" value="AN11006-like"/>
</dbReference>
<dbReference type="Proteomes" id="UP000799428">
    <property type="component" value="Unassembled WGS sequence"/>
</dbReference>
<organism evidence="2 3">
    <name type="scientific">Pleomassaria siparia CBS 279.74</name>
    <dbReference type="NCBI Taxonomy" id="1314801"/>
    <lineage>
        <taxon>Eukaryota</taxon>
        <taxon>Fungi</taxon>
        <taxon>Dikarya</taxon>
        <taxon>Ascomycota</taxon>
        <taxon>Pezizomycotina</taxon>
        <taxon>Dothideomycetes</taxon>
        <taxon>Pleosporomycetidae</taxon>
        <taxon>Pleosporales</taxon>
        <taxon>Pleomassariaceae</taxon>
        <taxon>Pleomassaria</taxon>
    </lineage>
</organism>
<name>A0A6G1K5K5_9PLEO</name>
<dbReference type="PANTHER" id="PTHR42085:SF2">
    <property type="entry name" value="F-BOX DOMAIN-CONTAINING PROTEIN"/>
    <property type="match status" value="1"/>
</dbReference>
<dbReference type="OrthoDB" id="5272396at2759"/>
<protein>
    <recommendedName>
        <fullName evidence="4">F-box domain-containing protein</fullName>
    </recommendedName>
</protein>
<dbReference type="PANTHER" id="PTHR42085">
    <property type="entry name" value="F-BOX DOMAIN-CONTAINING PROTEIN"/>
    <property type="match status" value="1"/>
</dbReference>
<evidence type="ECO:0000256" key="1">
    <source>
        <dbReference type="SAM" id="MobiDB-lite"/>
    </source>
</evidence>
<reference evidence="2" key="1">
    <citation type="journal article" date="2020" name="Stud. Mycol.">
        <title>101 Dothideomycetes genomes: a test case for predicting lifestyles and emergence of pathogens.</title>
        <authorList>
            <person name="Haridas S."/>
            <person name="Albert R."/>
            <person name="Binder M."/>
            <person name="Bloem J."/>
            <person name="Labutti K."/>
            <person name="Salamov A."/>
            <person name="Andreopoulos B."/>
            <person name="Baker S."/>
            <person name="Barry K."/>
            <person name="Bills G."/>
            <person name="Bluhm B."/>
            <person name="Cannon C."/>
            <person name="Castanera R."/>
            <person name="Culley D."/>
            <person name="Daum C."/>
            <person name="Ezra D."/>
            <person name="Gonzalez J."/>
            <person name="Henrissat B."/>
            <person name="Kuo A."/>
            <person name="Liang C."/>
            <person name="Lipzen A."/>
            <person name="Lutzoni F."/>
            <person name="Magnuson J."/>
            <person name="Mondo S."/>
            <person name="Nolan M."/>
            <person name="Ohm R."/>
            <person name="Pangilinan J."/>
            <person name="Park H.-J."/>
            <person name="Ramirez L."/>
            <person name="Alfaro M."/>
            <person name="Sun H."/>
            <person name="Tritt A."/>
            <person name="Yoshinaga Y."/>
            <person name="Zwiers L.-H."/>
            <person name="Turgeon B."/>
            <person name="Goodwin S."/>
            <person name="Spatafora J."/>
            <person name="Crous P."/>
            <person name="Grigoriev I."/>
        </authorList>
    </citation>
    <scope>NUCLEOTIDE SEQUENCE</scope>
    <source>
        <strain evidence="2">CBS 279.74</strain>
    </source>
</reference>